<feature type="domain" description="Carrier" evidence="8">
    <location>
        <begin position="976"/>
        <end position="1056"/>
    </location>
</feature>
<proteinExistence type="predicted"/>
<name>A0AA36MKE7_9DINO</name>
<evidence type="ECO:0000256" key="5">
    <source>
        <dbReference type="PROSITE-ProRule" id="PRU00221"/>
    </source>
</evidence>
<evidence type="ECO:0000256" key="4">
    <source>
        <dbReference type="ARBA" id="ARBA00022737"/>
    </source>
</evidence>
<dbReference type="SUPFAM" id="SSF50969">
    <property type="entry name" value="YVTN repeat-like/Quinoprotein amine dehydrogenase"/>
    <property type="match status" value="1"/>
</dbReference>
<evidence type="ECO:0000313" key="9">
    <source>
        <dbReference type="EMBL" id="CAJ1370517.1"/>
    </source>
</evidence>
<dbReference type="InterPro" id="IPR001680">
    <property type="entry name" value="WD40_rpt"/>
</dbReference>
<dbReference type="InterPro" id="IPR019734">
    <property type="entry name" value="TPR_rpt"/>
</dbReference>
<keyword evidence="2" id="KW-0597">Phosphoprotein</keyword>
<dbReference type="InterPro" id="IPR036736">
    <property type="entry name" value="ACP-like_sf"/>
</dbReference>
<dbReference type="InterPro" id="IPR009081">
    <property type="entry name" value="PP-bd_ACP"/>
</dbReference>
<dbReference type="EMBL" id="CAUJNA010000024">
    <property type="protein sequence ID" value="CAJ1370517.1"/>
    <property type="molecule type" value="Genomic_DNA"/>
</dbReference>
<dbReference type="PROSITE" id="PS50082">
    <property type="entry name" value="WD_REPEATS_2"/>
    <property type="match status" value="1"/>
</dbReference>
<evidence type="ECO:0000256" key="7">
    <source>
        <dbReference type="SAM" id="MobiDB-lite"/>
    </source>
</evidence>
<keyword evidence="3 5" id="KW-0853">WD repeat</keyword>
<organism evidence="9 10">
    <name type="scientific">Effrenium voratum</name>
    <dbReference type="NCBI Taxonomy" id="2562239"/>
    <lineage>
        <taxon>Eukaryota</taxon>
        <taxon>Sar</taxon>
        <taxon>Alveolata</taxon>
        <taxon>Dinophyceae</taxon>
        <taxon>Suessiales</taxon>
        <taxon>Symbiodiniaceae</taxon>
        <taxon>Effrenium</taxon>
    </lineage>
</organism>
<dbReference type="Pfam" id="PF00400">
    <property type="entry name" value="WD40"/>
    <property type="match status" value="1"/>
</dbReference>
<keyword evidence="6" id="KW-0175">Coiled coil</keyword>
<dbReference type="Proteomes" id="UP001178507">
    <property type="component" value="Unassembled WGS sequence"/>
</dbReference>
<protein>
    <recommendedName>
        <fullName evidence="8">Carrier domain-containing protein</fullName>
    </recommendedName>
</protein>
<keyword evidence="1" id="KW-0596">Phosphopantetheine</keyword>
<dbReference type="PANTHER" id="PTHR10098:SF108">
    <property type="entry name" value="TETRATRICOPEPTIDE REPEAT PROTEIN 28"/>
    <property type="match status" value="1"/>
</dbReference>
<dbReference type="Gene3D" id="1.10.1200.10">
    <property type="entry name" value="ACP-like"/>
    <property type="match status" value="1"/>
</dbReference>
<feature type="coiled-coil region" evidence="6">
    <location>
        <begin position="600"/>
        <end position="657"/>
    </location>
</feature>
<dbReference type="InterPro" id="IPR011990">
    <property type="entry name" value="TPR-like_helical_dom_sf"/>
</dbReference>
<dbReference type="PROSITE" id="PS50075">
    <property type="entry name" value="CARRIER"/>
    <property type="match status" value="1"/>
</dbReference>
<evidence type="ECO:0000259" key="8">
    <source>
        <dbReference type="PROSITE" id="PS50075"/>
    </source>
</evidence>
<comment type="caution">
    <text evidence="9">The sequence shown here is derived from an EMBL/GenBank/DDBJ whole genome shotgun (WGS) entry which is preliminary data.</text>
</comment>
<dbReference type="Pfam" id="PF00550">
    <property type="entry name" value="PP-binding"/>
    <property type="match status" value="1"/>
</dbReference>
<accession>A0AA36MKE7</accession>
<evidence type="ECO:0000256" key="1">
    <source>
        <dbReference type="ARBA" id="ARBA00022450"/>
    </source>
</evidence>
<keyword evidence="4" id="KW-0677">Repeat</keyword>
<feature type="repeat" description="WD" evidence="5">
    <location>
        <begin position="66"/>
        <end position="107"/>
    </location>
</feature>
<dbReference type="SMART" id="SM00028">
    <property type="entry name" value="TPR"/>
    <property type="match status" value="8"/>
</dbReference>
<evidence type="ECO:0000256" key="3">
    <source>
        <dbReference type="ARBA" id="ARBA00022574"/>
    </source>
</evidence>
<dbReference type="SUPFAM" id="SSF48452">
    <property type="entry name" value="TPR-like"/>
    <property type="match status" value="4"/>
</dbReference>
<evidence type="ECO:0000256" key="2">
    <source>
        <dbReference type="ARBA" id="ARBA00022553"/>
    </source>
</evidence>
<evidence type="ECO:0000256" key="6">
    <source>
        <dbReference type="SAM" id="Coils"/>
    </source>
</evidence>
<dbReference type="SMART" id="SM00320">
    <property type="entry name" value="WD40"/>
    <property type="match status" value="5"/>
</dbReference>
<feature type="region of interest" description="Disordered" evidence="7">
    <location>
        <begin position="795"/>
        <end position="815"/>
    </location>
</feature>
<dbReference type="Gene3D" id="2.130.10.10">
    <property type="entry name" value="YVTN repeat-like/Quinoprotein amine dehydrogenase"/>
    <property type="match status" value="2"/>
</dbReference>
<dbReference type="GO" id="GO:0031177">
    <property type="term" value="F:phosphopantetheine binding"/>
    <property type="evidence" value="ECO:0007669"/>
    <property type="project" value="InterPro"/>
</dbReference>
<dbReference type="AlphaFoldDB" id="A0AA36MKE7"/>
<dbReference type="InterPro" id="IPR011044">
    <property type="entry name" value="Quino_amine_DH_bsu"/>
</dbReference>
<dbReference type="InterPro" id="IPR020806">
    <property type="entry name" value="PKS_PP-bd"/>
</dbReference>
<keyword evidence="10" id="KW-1185">Reference proteome</keyword>
<feature type="compositionally biased region" description="Basic and acidic residues" evidence="7">
    <location>
        <begin position="795"/>
        <end position="811"/>
    </location>
</feature>
<feature type="coiled-coil region" evidence="6">
    <location>
        <begin position="514"/>
        <end position="574"/>
    </location>
</feature>
<dbReference type="InterPro" id="IPR015943">
    <property type="entry name" value="WD40/YVTN_repeat-like_dom_sf"/>
</dbReference>
<dbReference type="Gene3D" id="1.25.40.10">
    <property type="entry name" value="Tetratricopeptide repeat domain"/>
    <property type="match status" value="4"/>
</dbReference>
<dbReference type="SMART" id="SM00823">
    <property type="entry name" value="PKS_PP"/>
    <property type="match status" value="1"/>
</dbReference>
<dbReference type="PANTHER" id="PTHR10098">
    <property type="entry name" value="RAPSYN-RELATED"/>
    <property type="match status" value="1"/>
</dbReference>
<dbReference type="SUPFAM" id="SSF47336">
    <property type="entry name" value="ACP-like"/>
    <property type="match status" value="1"/>
</dbReference>
<dbReference type="InterPro" id="IPR019775">
    <property type="entry name" value="WD40_repeat_CS"/>
</dbReference>
<reference evidence="9" key="1">
    <citation type="submission" date="2023-08" db="EMBL/GenBank/DDBJ databases">
        <authorList>
            <person name="Chen Y."/>
            <person name="Shah S."/>
            <person name="Dougan E. K."/>
            <person name="Thang M."/>
            <person name="Chan C."/>
        </authorList>
    </citation>
    <scope>NUCLEOTIDE SEQUENCE</scope>
</reference>
<dbReference type="PROSITE" id="PS00678">
    <property type="entry name" value="WD_REPEATS_1"/>
    <property type="match status" value="1"/>
</dbReference>
<dbReference type="PROSITE" id="PS50294">
    <property type="entry name" value="WD_REPEATS_REGION"/>
    <property type="match status" value="1"/>
</dbReference>
<gene>
    <name evidence="9" type="ORF">EVOR1521_LOCUS1075</name>
</gene>
<sequence length="1223" mass="132371">MLAGEDFRGDTAGAPKLCERAIFRVPCRQNNPCRQSELAAACACTRGFAQSSPPADHSNIAVHTRLVGHSRAITSVFFNLLEDQLVTTSIDKSVRFWNVDTGEMLKVFTDSSPVPVAAFLPFNPQVFVAANSNAVLRLVNVQNGMVLQKLKVETEVRTLKFDDTGLFLLAGTKSGSIHVLEATDNNSLKFKFKVQLARAPVGSSCFRLRPKAGSAMEGEELQRRRLDEDSKKLLETEAANLASYYSQLAEDKNVSPKVREAAMLYSVAEEHLQDDEVEEALSKAGQALELFREAGNKAGQQDSVRLLCAAERLKQSPDFSIDKVQAELRSFRESDDKRGQGCMLLALAETQLVKALAGEALSNIEEALPLLRQAGDKRLEAFGAVLAARAQLRRCQAKDAVLSAENAVSLYKEAGDRIGEGKSYNWLALAQMDAGRPAEALSAAHMALEIAQDLDSHKLQAGALQLLAKVHVFKEKSRAAVQFAERALAVSRKVQRSKAEGGALRLLVNSLVQRGDLKRALKEAEGAVEDYEASGHKRAEAAAHGALSMVRLARNELDLAASEQNQELDLLKELNDKHGQLEAMLSLSSIFASMKKPGQAKEKAEEAKQMADDIQDKKAEVLATVALATAQIAEQKHEDAANTAQEALRAAKETEDRHLEATALTAISNVYCAKSEFASGVAKLLDAKALLLEAQDKRGAAAALLSLAEAHVAAKAPEESIACAEEAKDLCREVDYKRGYADALQKLAAAHLANGNEKEAIKQALVARKYCKAIEDVRGETALLHLLASSSLQRGDKKGQDLQKMDPKKQMESGPGIEANRQLRNSAHEAVKRCRSAIALAKRNDDPHAEASAMAHLAHALAILNRGQEGLATCKRAEDLFRECGAVGQQASAACLSAEIANLMGNKGKAMELANRALELARRAEDTEVEGRVGGVMELIKGVQKQQVVQEVYDDSMPAAGPMAASAAGPAVPKGLDPDMVQTKLMSVVEQVAGGDDEVHLDTPLMESGLDSLSAVAFRNELSKTFQGIGALPAALMFDYPSVNTSDSSASIIDCTYGPQPGVLTNLAVRHRVRIAHALLPLKCCYSPSGQGYLISASEDKEVYIYNLGKGTNYKMSYLKHHQVPVVAVATNHQDTLLASADSLGRVVLWRRIGMGNELGREISRLRKPKQRSMRRTLRCAGWISPTSRIRSSCPAALCVWRLWGCRSWVGAILGLQMARQNS</sequence>
<dbReference type="Pfam" id="PF13424">
    <property type="entry name" value="TPR_12"/>
    <property type="match status" value="1"/>
</dbReference>
<evidence type="ECO:0000313" key="10">
    <source>
        <dbReference type="Proteomes" id="UP001178507"/>
    </source>
</evidence>